<evidence type="ECO:0000313" key="2">
    <source>
        <dbReference type="Proteomes" id="UP000400981"/>
    </source>
</evidence>
<sequence length="35" mass="3833">MLSMNVGLYRFARLIVIAALALYTSGEDKSATRSL</sequence>
<dbReference type="Proteomes" id="UP000400981">
    <property type="component" value="Unassembled WGS sequence"/>
</dbReference>
<dbReference type="EMBL" id="CABPSH010000010">
    <property type="protein sequence ID" value="VVE29541.1"/>
    <property type="molecule type" value="Genomic_DNA"/>
</dbReference>
<proteinExistence type="predicted"/>
<accession>A0A5E4WZT6</accession>
<reference evidence="1 2" key="1">
    <citation type="submission" date="2019-08" db="EMBL/GenBank/DDBJ databases">
        <authorList>
            <person name="Peeters C."/>
        </authorList>
    </citation>
    <scope>NUCLEOTIDE SEQUENCE [LARGE SCALE GENOMIC DNA]</scope>
    <source>
        <strain evidence="1 2">LMG 31012</strain>
    </source>
</reference>
<evidence type="ECO:0000313" key="1">
    <source>
        <dbReference type="EMBL" id="VVE29541.1"/>
    </source>
</evidence>
<protein>
    <submittedName>
        <fullName evidence="1">Uncharacterized protein</fullName>
    </submittedName>
</protein>
<gene>
    <name evidence="1" type="ORF">PEP31012_03595</name>
</gene>
<keyword evidence="2" id="KW-1185">Reference proteome</keyword>
<name>A0A5E4WZT6_9BURK</name>
<dbReference type="AlphaFoldDB" id="A0A5E4WZT6"/>
<organism evidence="1 2">
    <name type="scientific">Pandoraea eparura</name>
    <dbReference type="NCBI Taxonomy" id="2508291"/>
    <lineage>
        <taxon>Bacteria</taxon>
        <taxon>Pseudomonadati</taxon>
        <taxon>Pseudomonadota</taxon>
        <taxon>Betaproteobacteria</taxon>
        <taxon>Burkholderiales</taxon>
        <taxon>Burkholderiaceae</taxon>
        <taxon>Pandoraea</taxon>
    </lineage>
</organism>